<evidence type="ECO:0000256" key="7">
    <source>
        <dbReference type="ARBA" id="ARBA00023015"/>
    </source>
</evidence>
<keyword evidence="15" id="KW-1185">Reference proteome</keyword>
<evidence type="ECO:0000256" key="9">
    <source>
        <dbReference type="ARBA" id="ARBA00023157"/>
    </source>
</evidence>
<dbReference type="Proteomes" id="UP000185596">
    <property type="component" value="Unassembled WGS sequence"/>
</dbReference>
<dbReference type="InterPro" id="IPR003482">
    <property type="entry name" value="Whib"/>
</dbReference>
<keyword evidence="11" id="KW-0963">Cytoplasm</keyword>
<comment type="cofactor">
    <cofactor evidence="11">
        <name>[4Fe-4S] cluster</name>
        <dbReference type="ChEBI" id="CHEBI:49883"/>
    </cofactor>
    <text evidence="11">Binds 1 [4Fe-4S] cluster per subunit. Following nitrosylation of the [4Fe-4S] cluster binds 1 [4Fe-8(NO)] cluster per subunit.</text>
</comment>
<evidence type="ECO:0000313" key="15">
    <source>
        <dbReference type="Proteomes" id="UP000185596"/>
    </source>
</evidence>
<feature type="region of interest" description="Disordered" evidence="12">
    <location>
        <begin position="92"/>
        <end position="124"/>
    </location>
</feature>
<dbReference type="GO" id="GO:0047134">
    <property type="term" value="F:protein-disulfide reductase [NAD(P)H] activity"/>
    <property type="evidence" value="ECO:0007669"/>
    <property type="project" value="TreeGrafter"/>
</dbReference>
<evidence type="ECO:0000259" key="13">
    <source>
        <dbReference type="PROSITE" id="PS51674"/>
    </source>
</evidence>
<sequence>MIINRRTAVRAASLSELLGIDAQATAWMRDGLCAQTDPDAFHPDEHGSVEPAKAVCAVCPVLAECRAYALETGQRFGVWGGLSARERQQIRTGTITKSTRPGAHSAKNAHQVGAPNTQQSGENPMVGTKVSLVASSIVLGTAAYNVGVRVGGRDA</sequence>
<dbReference type="InterPro" id="IPR034768">
    <property type="entry name" value="4FE4S_WBL"/>
</dbReference>
<comment type="subcellular location">
    <subcellularLocation>
        <location evidence="1 11">Cytoplasm</location>
    </subcellularLocation>
</comment>
<comment type="caution">
    <text evidence="14">The sequence shown here is derived from an EMBL/GenBank/DDBJ whole genome shotgun (WGS) entry which is preliminary data.</text>
</comment>
<organism evidence="14 15">
    <name type="scientific">Actinophytocola xanthii</name>
    <dbReference type="NCBI Taxonomy" id="1912961"/>
    <lineage>
        <taxon>Bacteria</taxon>
        <taxon>Bacillati</taxon>
        <taxon>Actinomycetota</taxon>
        <taxon>Actinomycetes</taxon>
        <taxon>Pseudonocardiales</taxon>
        <taxon>Pseudonocardiaceae</taxon>
    </lineage>
</organism>
<keyword evidence="8 11" id="KW-0238">DNA-binding</keyword>
<evidence type="ECO:0000256" key="2">
    <source>
        <dbReference type="ARBA" id="ARBA00006597"/>
    </source>
</evidence>
<keyword evidence="4 11" id="KW-0479">Metal-binding</keyword>
<feature type="binding site" evidence="11">
    <location>
        <position position="33"/>
    </location>
    <ligand>
        <name>[4Fe-4S] cluster</name>
        <dbReference type="ChEBI" id="CHEBI:49883"/>
    </ligand>
</feature>
<evidence type="ECO:0000256" key="11">
    <source>
        <dbReference type="HAMAP-Rule" id="MF_01479"/>
    </source>
</evidence>
<evidence type="ECO:0000256" key="3">
    <source>
        <dbReference type="ARBA" id="ARBA00022485"/>
    </source>
</evidence>
<keyword evidence="10 11" id="KW-0804">Transcription</keyword>
<keyword evidence="5 11" id="KW-0408">Iron</keyword>
<feature type="binding site" evidence="11">
    <location>
        <position position="59"/>
    </location>
    <ligand>
        <name>[4Fe-4S] cluster</name>
        <dbReference type="ChEBI" id="CHEBI:49883"/>
    </ligand>
</feature>
<feature type="domain" description="4Fe-4S Wbl-type" evidence="13">
    <location>
        <begin position="32"/>
        <end position="89"/>
    </location>
</feature>
<dbReference type="PANTHER" id="PTHR38839">
    <property type="entry name" value="TRANSCRIPTIONAL REGULATOR WHID-RELATED"/>
    <property type="match status" value="1"/>
</dbReference>
<dbReference type="GO" id="GO:0051539">
    <property type="term" value="F:4 iron, 4 sulfur cluster binding"/>
    <property type="evidence" value="ECO:0007669"/>
    <property type="project" value="UniProtKB-UniRule"/>
</dbReference>
<dbReference type="GO" id="GO:0005737">
    <property type="term" value="C:cytoplasm"/>
    <property type="evidence" value="ECO:0007669"/>
    <property type="project" value="UniProtKB-SubCell"/>
</dbReference>
<dbReference type="EMBL" id="MSIE01000065">
    <property type="protein sequence ID" value="OLF11874.1"/>
    <property type="molecule type" value="Genomic_DNA"/>
</dbReference>
<evidence type="ECO:0000256" key="4">
    <source>
        <dbReference type="ARBA" id="ARBA00022723"/>
    </source>
</evidence>
<accession>A0A1Q8CBX6</accession>
<keyword evidence="9 11" id="KW-1015">Disulfide bond</keyword>
<feature type="binding site" evidence="11">
    <location>
        <position position="65"/>
    </location>
    <ligand>
        <name>[4Fe-4S] cluster</name>
        <dbReference type="ChEBI" id="CHEBI:49883"/>
    </ligand>
</feature>
<evidence type="ECO:0000256" key="1">
    <source>
        <dbReference type="ARBA" id="ARBA00004496"/>
    </source>
</evidence>
<proteinExistence type="inferred from homology"/>
<dbReference type="PANTHER" id="PTHR38839:SF4">
    <property type="entry name" value="TRANSCRIPTIONAL REGULATOR WHIB"/>
    <property type="match status" value="1"/>
</dbReference>
<dbReference type="Pfam" id="PF02467">
    <property type="entry name" value="Whib"/>
    <property type="match status" value="1"/>
</dbReference>
<evidence type="ECO:0000256" key="12">
    <source>
        <dbReference type="SAM" id="MobiDB-lite"/>
    </source>
</evidence>
<dbReference type="GO" id="GO:0003677">
    <property type="term" value="F:DNA binding"/>
    <property type="evidence" value="ECO:0007669"/>
    <property type="project" value="UniProtKB-UniRule"/>
</dbReference>
<dbReference type="RefSeq" id="WP_075129136.1">
    <property type="nucleotide sequence ID" value="NZ_MSIE01000065.1"/>
</dbReference>
<gene>
    <name evidence="11" type="primary">whiB</name>
    <name evidence="14" type="ORF">BU204_29970</name>
</gene>
<comment type="PTM">
    <text evidence="11">Upon Fe-S cluster removal intramolecular disulfide bonds are formed.</text>
</comment>
<evidence type="ECO:0000256" key="8">
    <source>
        <dbReference type="ARBA" id="ARBA00023125"/>
    </source>
</evidence>
<evidence type="ECO:0000256" key="6">
    <source>
        <dbReference type="ARBA" id="ARBA00023014"/>
    </source>
</evidence>
<dbReference type="AlphaFoldDB" id="A0A1Q8CBX6"/>
<dbReference type="GO" id="GO:0045892">
    <property type="term" value="P:negative regulation of DNA-templated transcription"/>
    <property type="evidence" value="ECO:0007669"/>
    <property type="project" value="TreeGrafter"/>
</dbReference>
<dbReference type="GO" id="GO:0035731">
    <property type="term" value="F:dinitrosyl-iron complex binding"/>
    <property type="evidence" value="ECO:0007669"/>
    <property type="project" value="UniProtKB-UniRule"/>
</dbReference>
<keyword evidence="6 11" id="KW-0411">Iron-sulfur</keyword>
<evidence type="ECO:0000256" key="5">
    <source>
        <dbReference type="ARBA" id="ARBA00023004"/>
    </source>
</evidence>
<comment type="similarity">
    <text evidence="2 11">Belongs to the WhiB family.</text>
</comment>
<evidence type="ECO:0000256" key="10">
    <source>
        <dbReference type="ARBA" id="ARBA00023163"/>
    </source>
</evidence>
<dbReference type="HAMAP" id="MF_01479">
    <property type="entry name" value="WhiB"/>
    <property type="match status" value="1"/>
</dbReference>
<comment type="function">
    <text evidence="11">Acts as a transcriptional regulator. Probably redox-responsive. The apo- but not holo-form probably binds DNA.</text>
</comment>
<protein>
    <recommendedName>
        <fullName evidence="11">Transcriptional regulator WhiB</fullName>
    </recommendedName>
</protein>
<reference evidence="14 15" key="1">
    <citation type="submission" date="2016-12" db="EMBL/GenBank/DDBJ databases">
        <title>The draft genome sequence of Actinophytocola sp. 11-183.</title>
        <authorList>
            <person name="Wang W."/>
            <person name="Yuan L."/>
        </authorList>
    </citation>
    <scope>NUCLEOTIDE SEQUENCE [LARGE SCALE GENOMIC DNA]</scope>
    <source>
        <strain evidence="14 15">11-183</strain>
    </source>
</reference>
<keyword evidence="7 11" id="KW-0805">Transcription regulation</keyword>
<evidence type="ECO:0000313" key="14">
    <source>
        <dbReference type="EMBL" id="OLF11874.1"/>
    </source>
</evidence>
<feature type="binding site" evidence="11">
    <location>
        <position position="56"/>
    </location>
    <ligand>
        <name>[4Fe-4S] cluster</name>
        <dbReference type="ChEBI" id="CHEBI:49883"/>
    </ligand>
</feature>
<dbReference type="GO" id="GO:0045454">
    <property type="term" value="P:cell redox homeostasis"/>
    <property type="evidence" value="ECO:0007669"/>
    <property type="project" value="TreeGrafter"/>
</dbReference>
<dbReference type="PROSITE" id="PS51674">
    <property type="entry name" value="4FE4S_WBL"/>
    <property type="match status" value="1"/>
</dbReference>
<keyword evidence="3 11" id="KW-0004">4Fe-4S</keyword>
<dbReference type="STRING" id="1912961.BU204_29970"/>
<dbReference type="GO" id="GO:0046872">
    <property type="term" value="F:metal ion binding"/>
    <property type="evidence" value="ECO:0007669"/>
    <property type="project" value="UniProtKB-KW"/>
</dbReference>
<comment type="PTM">
    <text evidence="11">The Fe-S cluster can be nitrosylated by nitric oxide (NO).</text>
</comment>
<name>A0A1Q8CBX6_9PSEU</name>